<reference evidence="1 2" key="1">
    <citation type="submission" date="2023-03" db="EMBL/GenBank/DDBJ databases">
        <title>Bacillus Genome Sequencing.</title>
        <authorList>
            <person name="Dunlap C."/>
        </authorList>
    </citation>
    <scope>NUCLEOTIDE SEQUENCE [LARGE SCALE GENOMIC DNA]</scope>
    <source>
        <strain evidence="1 2">B-41290</strain>
    </source>
</reference>
<proteinExistence type="predicted"/>
<organism evidence="1 2">
    <name type="scientific">Peribacillus castrilensis</name>
    <dbReference type="NCBI Taxonomy" id="2897690"/>
    <lineage>
        <taxon>Bacteria</taxon>
        <taxon>Bacillati</taxon>
        <taxon>Bacillota</taxon>
        <taxon>Bacilli</taxon>
        <taxon>Bacillales</taxon>
        <taxon>Bacillaceae</taxon>
        <taxon>Peribacillus</taxon>
    </lineage>
</organism>
<protein>
    <submittedName>
        <fullName evidence="1">Uncharacterized protein</fullName>
    </submittedName>
</protein>
<comment type="caution">
    <text evidence="1">The sequence shown here is derived from an EMBL/GenBank/DDBJ whole genome shotgun (WGS) entry which is preliminary data.</text>
</comment>
<accession>A0AAW9NHL8</accession>
<sequence>MHKIEASYSYDIWNDNDGQQAYLFCNIEPNEMNVFIMEFKELHPPAELEDGYDVDQFIEWLKAKQISLQVVNRPEDGINLNEEVN</sequence>
<dbReference type="RefSeq" id="WP_367408387.1">
    <property type="nucleotide sequence ID" value="NZ_JARNBH010000042.1"/>
</dbReference>
<keyword evidence="2" id="KW-1185">Reference proteome</keyword>
<gene>
    <name evidence="1" type="ORF">P4706_28050</name>
</gene>
<name>A0AAW9NHL8_9BACI</name>
<dbReference type="AlphaFoldDB" id="A0AAW9NHL8"/>
<dbReference type="Proteomes" id="UP001307168">
    <property type="component" value="Unassembled WGS sequence"/>
</dbReference>
<evidence type="ECO:0000313" key="2">
    <source>
        <dbReference type="Proteomes" id="UP001307168"/>
    </source>
</evidence>
<dbReference type="EMBL" id="JARNBH010000042">
    <property type="protein sequence ID" value="MEC0276846.1"/>
    <property type="molecule type" value="Genomic_DNA"/>
</dbReference>
<evidence type="ECO:0000313" key="1">
    <source>
        <dbReference type="EMBL" id="MEC0276846.1"/>
    </source>
</evidence>